<evidence type="ECO:0000256" key="4">
    <source>
        <dbReference type="ARBA" id="ARBA00022840"/>
    </source>
</evidence>
<dbReference type="Pfam" id="PF00005">
    <property type="entry name" value="ABC_tran"/>
    <property type="match status" value="1"/>
</dbReference>
<feature type="transmembrane region" description="Helical" evidence="7">
    <location>
        <begin position="304"/>
        <end position="325"/>
    </location>
</feature>
<feature type="transmembrane region" description="Helical" evidence="7">
    <location>
        <begin position="58"/>
        <end position="79"/>
    </location>
</feature>
<feature type="transmembrane region" description="Helical" evidence="7">
    <location>
        <begin position="198"/>
        <end position="216"/>
    </location>
</feature>
<comment type="subcellular location">
    <subcellularLocation>
        <location evidence="1">Cell membrane</location>
        <topology evidence="1">Multi-pass membrane protein</topology>
    </subcellularLocation>
</comment>
<keyword evidence="5 7" id="KW-1133">Transmembrane helix</keyword>
<evidence type="ECO:0000256" key="1">
    <source>
        <dbReference type="ARBA" id="ARBA00004651"/>
    </source>
</evidence>
<dbReference type="RefSeq" id="WP_245790995.1">
    <property type="nucleotide sequence ID" value="NZ_FRDI01000005.1"/>
</dbReference>
<dbReference type="EMBL" id="FRDI01000005">
    <property type="protein sequence ID" value="SHN63094.1"/>
    <property type="molecule type" value="Genomic_DNA"/>
</dbReference>
<keyword evidence="3" id="KW-0547">Nucleotide-binding</keyword>
<keyword evidence="4 10" id="KW-0067">ATP-binding</keyword>
<dbReference type="Gene3D" id="3.40.50.300">
    <property type="entry name" value="P-loop containing nucleotide triphosphate hydrolases"/>
    <property type="match status" value="1"/>
</dbReference>
<evidence type="ECO:0000256" key="7">
    <source>
        <dbReference type="SAM" id="Phobius"/>
    </source>
</evidence>
<dbReference type="AlphaFoldDB" id="A0A1M7SXJ4"/>
<dbReference type="PROSITE" id="PS00211">
    <property type="entry name" value="ABC_TRANSPORTER_1"/>
    <property type="match status" value="1"/>
</dbReference>
<dbReference type="GO" id="GO:0005886">
    <property type="term" value="C:plasma membrane"/>
    <property type="evidence" value="ECO:0007669"/>
    <property type="project" value="UniProtKB-SubCell"/>
</dbReference>
<dbReference type="GO" id="GO:0015421">
    <property type="term" value="F:ABC-type oligopeptide transporter activity"/>
    <property type="evidence" value="ECO:0007669"/>
    <property type="project" value="TreeGrafter"/>
</dbReference>
<feature type="domain" description="ABC transmembrane type-1" evidence="9">
    <location>
        <begin position="60"/>
        <end position="340"/>
    </location>
</feature>
<dbReference type="InterPro" id="IPR011527">
    <property type="entry name" value="ABC1_TM_dom"/>
</dbReference>
<keyword evidence="2 7" id="KW-0812">Transmembrane</keyword>
<dbReference type="PANTHER" id="PTHR43394:SF1">
    <property type="entry name" value="ATP-BINDING CASSETTE SUB-FAMILY B MEMBER 10, MITOCHONDRIAL"/>
    <property type="match status" value="1"/>
</dbReference>
<dbReference type="SUPFAM" id="SSF90123">
    <property type="entry name" value="ABC transporter transmembrane region"/>
    <property type="match status" value="1"/>
</dbReference>
<dbReference type="SUPFAM" id="SSF52540">
    <property type="entry name" value="P-loop containing nucleoside triphosphate hydrolases"/>
    <property type="match status" value="1"/>
</dbReference>
<dbReference type="GO" id="GO:0016887">
    <property type="term" value="F:ATP hydrolysis activity"/>
    <property type="evidence" value="ECO:0007669"/>
    <property type="project" value="InterPro"/>
</dbReference>
<dbReference type="Gene3D" id="1.20.1560.10">
    <property type="entry name" value="ABC transporter type 1, transmembrane domain"/>
    <property type="match status" value="1"/>
</dbReference>
<sequence length="623" mass="69795">MNIDVKSKALKPTSTMESMIDPDTFAILKSHTHKLSRQENIYLLKRCISFFKPYKLRISIALLSMLIVSLSSAATAYLIKPAMDKIFLEKNVTYLMLVPIAYVIVAISQSVFRVTQTYCMESSGYLVLQTLREKLFSKIICLPTKFYENNPVGKLMGLVLSDIDMIKSSLPTVVDMVRQIFTMLGLICVVFYQNASLAIWAVIVLPICFFPFFYFGRRIRKLSRKNRSQSEDIVILLQELFSGIRIVKTFSTEKPEVKNFIEKNKKVLDIVLKQTMFSSITSSTMELIGAIGIGFVIFYGGGQVISGAATPGTFFSFVAALIMLYDPVKKLSNANNNLQNALVGAERVFMILDSKVLTPEQGGNVILNPNHLTGSEGFETLEFKDINLRYQSGQNLALNNINFTIKKGEKVALVGPSGAGKSSFINLIPRFYEAESGQILLNNINLKDYDITSLRHNISIVSQDNFLFNVSIADNICYGDNNRNFEKLEMAAKAAFADKFIKELPNGYDTLVGERGVKLSGGQKQRITIARAIFKDAPLLILDEATSALDSESEKIVQKALENLMKNRTSIVIAHRLSTILSSDRIFVMDRGKIVDIGTHEELLQKSKLYIKLYNMQFEAALQ</sequence>
<evidence type="ECO:0000313" key="11">
    <source>
        <dbReference type="Proteomes" id="UP000186469"/>
    </source>
</evidence>
<dbReference type="PANTHER" id="PTHR43394">
    <property type="entry name" value="ATP-DEPENDENT PERMEASE MDL1, MITOCHONDRIAL"/>
    <property type="match status" value="1"/>
</dbReference>
<dbReference type="GO" id="GO:0005524">
    <property type="term" value="F:ATP binding"/>
    <property type="evidence" value="ECO:0007669"/>
    <property type="project" value="UniProtKB-KW"/>
</dbReference>
<dbReference type="InterPro" id="IPR003439">
    <property type="entry name" value="ABC_transporter-like_ATP-bd"/>
</dbReference>
<dbReference type="CDD" id="cd18552">
    <property type="entry name" value="ABC_6TM_MsbA_like"/>
    <property type="match status" value="1"/>
</dbReference>
<feature type="domain" description="ABC transporter" evidence="8">
    <location>
        <begin position="381"/>
        <end position="616"/>
    </location>
</feature>
<dbReference type="InterPro" id="IPR003593">
    <property type="entry name" value="AAA+_ATPase"/>
</dbReference>
<evidence type="ECO:0000259" key="9">
    <source>
        <dbReference type="PROSITE" id="PS50929"/>
    </source>
</evidence>
<dbReference type="PROSITE" id="PS50893">
    <property type="entry name" value="ABC_TRANSPORTER_2"/>
    <property type="match status" value="1"/>
</dbReference>
<dbReference type="FunFam" id="3.40.50.300:FF:000218">
    <property type="entry name" value="Multidrug ABC transporter ATP-binding protein"/>
    <property type="match status" value="1"/>
</dbReference>
<proteinExistence type="predicted"/>
<feature type="transmembrane region" description="Helical" evidence="7">
    <location>
        <begin position="275"/>
        <end position="298"/>
    </location>
</feature>
<dbReference type="InterPro" id="IPR017871">
    <property type="entry name" value="ABC_transporter-like_CS"/>
</dbReference>
<protein>
    <submittedName>
        <fullName evidence="10">ATP-binding cassette, subfamily B, MsbA</fullName>
    </submittedName>
</protein>
<evidence type="ECO:0000256" key="6">
    <source>
        <dbReference type="ARBA" id="ARBA00023136"/>
    </source>
</evidence>
<dbReference type="PROSITE" id="PS50929">
    <property type="entry name" value="ABC_TM1F"/>
    <property type="match status" value="1"/>
</dbReference>
<evidence type="ECO:0000259" key="8">
    <source>
        <dbReference type="PROSITE" id="PS50893"/>
    </source>
</evidence>
<dbReference type="InterPro" id="IPR027417">
    <property type="entry name" value="P-loop_NTPase"/>
</dbReference>
<dbReference type="Pfam" id="PF00664">
    <property type="entry name" value="ABC_membrane"/>
    <property type="match status" value="1"/>
</dbReference>
<dbReference type="STRING" id="1121455.SAMN02745728_01339"/>
<name>A0A1M7SXJ4_9BACT</name>
<feature type="transmembrane region" description="Helical" evidence="7">
    <location>
        <begin position="173"/>
        <end position="192"/>
    </location>
</feature>
<dbReference type="Proteomes" id="UP000186469">
    <property type="component" value="Unassembled WGS sequence"/>
</dbReference>
<keyword evidence="11" id="KW-1185">Reference proteome</keyword>
<evidence type="ECO:0000256" key="3">
    <source>
        <dbReference type="ARBA" id="ARBA00022741"/>
    </source>
</evidence>
<dbReference type="InterPro" id="IPR036640">
    <property type="entry name" value="ABC1_TM_sf"/>
</dbReference>
<evidence type="ECO:0000256" key="5">
    <source>
        <dbReference type="ARBA" id="ARBA00022989"/>
    </source>
</evidence>
<evidence type="ECO:0000313" key="10">
    <source>
        <dbReference type="EMBL" id="SHN63094.1"/>
    </source>
</evidence>
<gene>
    <name evidence="10" type="ORF">SAMN02745728_01339</name>
</gene>
<keyword evidence="6 7" id="KW-0472">Membrane</keyword>
<dbReference type="SMART" id="SM00382">
    <property type="entry name" value="AAA"/>
    <property type="match status" value="1"/>
</dbReference>
<evidence type="ECO:0000256" key="2">
    <source>
        <dbReference type="ARBA" id="ARBA00022692"/>
    </source>
</evidence>
<dbReference type="InterPro" id="IPR039421">
    <property type="entry name" value="Type_1_exporter"/>
</dbReference>
<organism evidence="10 11">
    <name type="scientific">Desulfovibrio litoralis DSM 11393</name>
    <dbReference type="NCBI Taxonomy" id="1121455"/>
    <lineage>
        <taxon>Bacteria</taxon>
        <taxon>Pseudomonadati</taxon>
        <taxon>Thermodesulfobacteriota</taxon>
        <taxon>Desulfovibrionia</taxon>
        <taxon>Desulfovibrionales</taxon>
        <taxon>Desulfovibrionaceae</taxon>
        <taxon>Desulfovibrio</taxon>
    </lineage>
</organism>
<feature type="transmembrane region" description="Helical" evidence="7">
    <location>
        <begin position="91"/>
        <end position="112"/>
    </location>
</feature>
<accession>A0A1M7SXJ4</accession>
<reference evidence="10 11" key="1">
    <citation type="submission" date="2016-12" db="EMBL/GenBank/DDBJ databases">
        <authorList>
            <person name="Song W.-J."/>
            <person name="Kurnit D.M."/>
        </authorList>
    </citation>
    <scope>NUCLEOTIDE SEQUENCE [LARGE SCALE GENOMIC DNA]</scope>
    <source>
        <strain evidence="10 11">DSM 11393</strain>
    </source>
</reference>